<evidence type="ECO:0000313" key="2">
    <source>
        <dbReference type="Proteomes" id="UP000622430"/>
    </source>
</evidence>
<dbReference type="Proteomes" id="UP000622430">
    <property type="component" value="Segment"/>
</dbReference>
<organism evidence="1 2">
    <name type="scientific">Burkholderia phage BCSR52</name>
    <dbReference type="NCBI Taxonomy" id="2805748"/>
    <lineage>
        <taxon>Viruses</taxon>
        <taxon>Duplodnaviria</taxon>
        <taxon>Heunggongvirae</taxon>
        <taxon>Uroviricota</taxon>
        <taxon>Caudoviricetes</taxon>
        <taxon>Lindbergviridae</taxon>
        <taxon>Irusalimvirus</taxon>
        <taxon>Irusalimvirus BCSR52</taxon>
    </lineage>
</organism>
<protein>
    <submittedName>
        <fullName evidence="1">Uncharacterized protein</fullName>
    </submittedName>
</protein>
<proteinExistence type="predicted"/>
<reference evidence="1" key="1">
    <citation type="submission" date="2021-01" db="EMBL/GenBank/DDBJ databases">
        <authorList>
            <person name="Rakov C."/>
            <person name="Alkalay-Oren S."/>
            <person name="Coppenhagen-Glazer S."/>
            <person name="Hazan R."/>
        </authorList>
    </citation>
    <scope>NUCLEOTIDE SEQUENCE</scope>
</reference>
<evidence type="ECO:0000313" key="1">
    <source>
        <dbReference type="EMBL" id="QRE00433.1"/>
    </source>
</evidence>
<sequence length="77" mass="8776">MTKKARFPIGLEFTLKRGKVIKDCKIVDILTTTNSKGEVVKIEYDTTRMFCGQVIHELMCDTTIARCLPNDVLAFYC</sequence>
<accession>A0A889IR56</accession>
<dbReference type="EMBL" id="MW460246">
    <property type="protein sequence ID" value="QRE00433.1"/>
    <property type="molecule type" value="Genomic_DNA"/>
</dbReference>
<keyword evidence="2" id="KW-1185">Reference proteome</keyword>
<name>A0A889IR56_9CAUD</name>